<dbReference type="Pfam" id="PF01344">
    <property type="entry name" value="Kelch_1"/>
    <property type="match status" value="5"/>
</dbReference>
<dbReference type="Pfam" id="PF00651">
    <property type="entry name" value="BTB"/>
    <property type="match status" value="1"/>
</dbReference>
<accession>A0A0L8HDL4</accession>
<dbReference type="InterPro" id="IPR011705">
    <property type="entry name" value="BACK"/>
</dbReference>
<name>A0A0L8HDL4_OCTBM</name>
<feature type="domain" description="BTB" evidence="3">
    <location>
        <begin position="50"/>
        <end position="117"/>
    </location>
</feature>
<dbReference type="InterPro" id="IPR000210">
    <property type="entry name" value="BTB/POZ_dom"/>
</dbReference>
<evidence type="ECO:0000313" key="4">
    <source>
        <dbReference type="EMBL" id="KOF86865.1"/>
    </source>
</evidence>
<dbReference type="FunFam" id="1.25.40.420:FF:000001">
    <property type="entry name" value="Kelch-like family member 12"/>
    <property type="match status" value="1"/>
</dbReference>
<dbReference type="KEGG" id="obi:106871592"/>
<dbReference type="Gene3D" id="1.25.40.420">
    <property type="match status" value="1"/>
</dbReference>
<sequence>MATCMQELPKSKALAQRYLSIHHMSPKETNSYACRVLKNLYSLWQDQLLCDVEIQVGTKTFYAHRNVLAAGSSYFNAMFTSTLVENDQKVITLQGLQPESFQSLLHFFYTGQIEVSTENCQDLLSAADMFDVTEVLAFCCEYLKQQLSVDNCIGIYIFAEAHACKDVLNAAEKYIYSHFAEVEQSEEFFDLPKETLIHFLSSEHLHVRTELEVFHLALRWLLHDITTRKVFIWDVMSPVRFPLIAENQLQEYLQNSFDLGDNEHDISLSVICYKMYKHNRLKTSLMRPRLQTCKNIYIIAGFSRLQGKKWADGETLSCVEKFDTFEKQWKIMPDIEDARSGHGTAVFNKKVYVAGGEHESLICDTVECFDPTTGTWSGIACMNFPRCNLALCADRNHLYAIGGWIGSELGATIERYDSTLDQWIVCGKVNTLRYAMGYVEHEEGLFYLIGGADYSGIELKTTECYNPVTKEWTVLRDMPTQRSHVAVTIIDNYIYAVGGCNEHEGALDVVEKYCIDTDSWSIIPPMLSNRAGASVVAVDNIIYVFGGWFTEKGLIGQYMAPTTHYTSECYNPQTNKWTAGPSMRTGRCDTGIAVLL</sequence>
<dbReference type="SUPFAM" id="SSF117281">
    <property type="entry name" value="Kelch motif"/>
    <property type="match status" value="2"/>
</dbReference>
<keyword evidence="1" id="KW-0880">Kelch repeat</keyword>
<dbReference type="OrthoDB" id="1022638at2759"/>
<proteinExistence type="predicted"/>
<dbReference type="PANTHER" id="PTHR45632">
    <property type="entry name" value="LD33804P"/>
    <property type="match status" value="1"/>
</dbReference>
<dbReference type="InterPro" id="IPR017096">
    <property type="entry name" value="BTB-kelch_protein"/>
</dbReference>
<dbReference type="Pfam" id="PF07707">
    <property type="entry name" value="BACK"/>
    <property type="match status" value="1"/>
</dbReference>
<dbReference type="InterPro" id="IPR006652">
    <property type="entry name" value="Kelch_1"/>
</dbReference>
<dbReference type="InterPro" id="IPR011333">
    <property type="entry name" value="SKP1/BTB/POZ_sf"/>
</dbReference>
<evidence type="ECO:0000256" key="2">
    <source>
        <dbReference type="ARBA" id="ARBA00022737"/>
    </source>
</evidence>
<dbReference type="STRING" id="37653.A0A0L8HDL4"/>
<dbReference type="Gene3D" id="2.120.10.80">
    <property type="entry name" value="Kelch-type beta propeller"/>
    <property type="match status" value="2"/>
</dbReference>
<evidence type="ECO:0000259" key="3">
    <source>
        <dbReference type="PROSITE" id="PS50097"/>
    </source>
</evidence>
<dbReference type="Gene3D" id="3.30.710.10">
    <property type="entry name" value="Potassium Channel Kv1.1, Chain A"/>
    <property type="match status" value="1"/>
</dbReference>
<keyword evidence="2" id="KW-0677">Repeat</keyword>
<reference evidence="4" key="1">
    <citation type="submission" date="2015-07" db="EMBL/GenBank/DDBJ databases">
        <title>MeaNS - Measles Nucleotide Surveillance Program.</title>
        <authorList>
            <person name="Tran T."/>
            <person name="Druce J."/>
        </authorList>
    </citation>
    <scope>NUCLEOTIDE SEQUENCE</scope>
    <source>
        <strain evidence="4">UCB-OBI-ISO-001</strain>
        <tissue evidence="4">Gonad</tissue>
    </source>
</reference>
<gene>
    <name evidence="4" type="ORF">OCBIM_22017852mg</name>
</gene>
<dbReference type="PIRSF" id="PIRSF037037">
    <property type="entry name" value="Kelch-like_protein_gigaxonin"/>
    <property type="match status" value="1"/>
</dbReference>
<dbReference type="OMA" id="CYDPRDN"/>
<dbReference type="SUPFAM" id="SSF54695">
    <property type="entry name" value="POZ domain"/>
    <property type="match status" value="1"/>
</dbReference>
<dbReference type="SMART" id="SM00875">
    <property type="entry name" value="BACK"/>
    <property type="match status" value="1"/>
</dbReference>
<dbReference type="PANTHER" id="PTHR45632:SF17">
    <property type="entry name" value="KELCH-LIKE PROTEIN 31"/>
    <property type="match status" value="1"/>
</dbReference>
<dbReference type="EMBL" id="KQ418552">
    <property type="protein sequence ID" value="KOF86865.1"/>
    <property type="molecule type" value="Genomic_DNA"/>
</dbReference>
<dbReference type="AlphaFoldDB" id="A0A0L8HDL4"/>
<dbReference type="PROSITE" id="PS50097">
    <property type="entry name" value="BTB"/>
    <property type="match status" value="1"/>
</dbReference>
<dbReference type="SMART" id="SM00612">
    <property type="entry name" value="Kelch"/>
    <property type="match status" value="6"/>
</dbReference>
<evidence type="ECO:0000256" key="1">
    <source>
        <dbReference type="ARBA" id="ARBA00022441"/>
    </source>
</evidence>
<dbReference type="InterPro" id="IPR015915">
    <property type="entry name" value="Kelch-typ_b-propeller"/>
</dbReference>
<dbReference type="GO" id="GO:0005737">
    <property type="term" value="C:cytoplasm"/>
    <property type="evidence" value="ECO:0007669"/>
    <property type="project" value="UniProtKB-ARBA"/>
</dbReference>
<protein>
    <recommendedName>
        <fullName evidence="3">BTB domain-containing protein</fullName>
    </recommendedName>
</protein>
<dbReference type="SMART" id="SM00225">
    <property type="entry name" value="BTB"/>
    <property type="match status" value="1"/>
</dbReference>
<organism evidence="4">
    <name type="scientific">Octopus bimaculoides</name>
    <name type="common">California two-spotted octopus</name>
    <dbReference type="NCBI Taxonomy" id="37653"/>
    <lineage>
        <taxon>Eukaryota</taxon>
        <taxon>Metazoa</taxon>
        <taxon>Spiralia</taxon>
        <taxon>Lophotrochozoa</taxon>
        <taxon>Mollusca</taxon>
        <taxon>Cephalopoda</taxon>
        <taxon>Coleoidea</taxon>
        <taxon>Octopodiformes</taxon>
        <taxon>Octopoda</taxon>
        <taxon>Incirrata</taxon>
        <taxon>Octopodidae</taxon>
        <taxon>Octopus</taxon>
    </lineage>
</organism>